<evidence type="ECO:0000313" key="1">
    <source>
        <dbReference type="Proteomes" id="UP000095285"/>
    </source>
</evidence>
<accession>A0A1I7VQG9</accession>
<keyword evidence="1" id="KW-1185">Reference proteome</keyword>
<evidence type="ECO:0000313" key="2">
    <source>
        <dbReference type="WBParaSite" id="EN70_5157"/>
    </source>
</evidence>
<dbReference type="WBParaSite" id="EN70_5157">
    <property type="protein sequence ID" value="EN70_5157"/>
    <property type="gene ID" value="EN70_5157"/>
</dbReference>
<protein>
    <submittedName>
        <fullName evidence="2">CACTA en-spm transposon protein</fullName>
    </submittedName>
</protein>
<organism evidence="1 2">
    <name type="scientific">Loa loa</name>
    <name type="common">Eye worm</name>
    <name type="synonym">Filaria loa</name>
    <dbReference type="NCBI Taxonomy" id="7209"/>
    <lineage>
        <taxon>Eukaryota</taxon>
        <taxon>Metazoa</taxon>
        <taxon>Ecdysozoa</taxon>
        <taxon>Nematoda</taxon>
        <taxon>Chromadorea</taxon>
        <taxon>Rhabditida</taxon>
        <taxon>Spirurina</taxon>
        <taxon>Spiruromorpha</taxon>
        <taxon>Filarioidea</taxon>
        <taxon>Onchocercidae</taxon>
        <taxon>Loa</taxon>
    </lineage>
</organism>
<dbReference type="AlphaFoldDB" id="A0A1I7VQG9"/>
<reference evidence="2" key="2">
    <citation type="submission" date="2016-11" db="UniProtKB">
        <authorList>
            <consortium name="WormBaseParasite"/>
        </authorList>
    </citation>
    <scope>IDENTIFICATION</scope>
</reference>
<reference evidence="1" key="1">
    <citation type="submission" date="2012-04" db="EMBL/GenBank/DDBJ databases">
        <title>The Genome Sequence of Loa loa.</title>
        <authorList>
            <consortium name="The Broad Institute Genome Sequencing Platform"/>
            <consortium name="Broad Institute Genome Sequencing Center for Infectious Disease"/>
            <person name="Nutman T.B."/>
            <person name="Fink D.L."/>
            <person name="Russ C."/>
            <person name="Young S."/>
            <person name="Zeng Q."/>
            <person name="Gargeya S."/>
            <person name="Alvarado L."/>
            <person name="Berlin A."/>
            <person name="Chapman S.B."/>
            <person name="Chen Z."/>
            <person name="Freedman E."/>
            <person name="Gellesch M."/>
            <person name="Goldberg J."/>
            <person name="Griggs A."/>
            <person name="Gujja S."/>
            <person name="Heilman E.R."/>
            <person name="Heiman D."/>
            <person name="Howarth C."/>
            <person name="Mehta T."/>
            <person name="Neiman D."/>
            <person name="Pearson M."/>
            <person name="Roberts A."/>
            <person name="Saif S."/>
            <person name="Shea T."/>
            <person name="Shenoy N."/>
            <person name="Sisk P."/>
            <person name="Stolte C."/>
            <person name="Sykes S."/>
            <person name="White J."/>
            <person name="Yandava C."/>
            <person name="Haas B."/>
            <person name="Henn M.R."/>
            <person name="Nusbaum C."/>
            <person name="Birren B."/>
        </authorList>
    </citation>
    <scope>NUCLEOTIDE SEQUENCE [LARGE SCALE GENOMIC DNA]</scope>
</reference>
<name>A0A1I7VQG9_LOALO</name>
<sequence>MFPKVLTLRKFDARIRMDCAETAVKLKIYAKKYIAAFENNAMENMSAEASGKKRSYKRSASQSMNNTLYDVFAAADFGQRYSQPCLSSTSSSASVDASVIIPQDCYMLSQNSN</sequence>
<proteinExistence type="predicted"/>
<dbReference type="Proteomes" id="UP000095285">
    <property type="component" value="Unassembled WGS sequence"/>
</dbReference>